<dbReference type="GO" id="GO:0006508">
    <property type="term" value="P:proteolysis"/>
    <property type="evidence" value="ECO:0007669"/>
    <property type="project" value="UniProtKB-KW"/>
</dbReference>
<dbReference type="InterPro" id="IPR043504">
    <property type="entry name" value="Peptidase_S1_PA_chymotrypsin"/>
</dbReference>
<comment type="subcellular location">
    <subcellularLocation>
        <location evidence="1">Secreted</location>
        <location evidence="1">Extracellular space</location>
    </subcellularLocation>
</comment>
<comment type="function">
    <text evidence="6">Fibrinolytic activity; shows preferential cleavage of Arg-Gly bonds in all three fibrinogen chains. Contact with the caterpillars causes severe bleeding, due the anticoagulant effect of the protein.</text>
</comment>
<keyword evidence="7" id="KW-1205">Fibrinolytic toxin</keyword>
<organism evidence="11 12">
    <name type="scientific">Pieris brassicae</name>
    <name type="common">White butterfly</name>
    <name type="synonym">Large white butterfly</name>
    <dbReference type="NCBI Taxonomy" id="7116"/>
    <lineage>
        <taxon>Eukaryota</taxon>
        <taxon>Metazoa</taxon>
        <taxon>Ecdysozoa</taxon>
        <taxon>Arthropoda</taxon>
        <taxon>Hexapoda</taxon>
        <taxon>Insecta</taxon>
        <taxon>Pterygota</taxon>
        <taxon>Neoptera</taxon>
        <taxon>Endopterygota</taxon>
        <taxon>Lepidoptera</taxon>
        <taxon>Glossata</taxon>
        <taxon>Ditrysia</taxon>
        <taxon>Papilionoidea</taxon>
        <taxon>Pieridae</taxon>
        <taxon>Pierinae</taxon>
        <taxon>Pieris</taxon>
    </lineage>
</organism>
<gene>
    <name evidence="11" type="ORF">PIBRA_LOCUS3106</name>
</gene>
<dbReference type="CDD" id="cd00190">
    <property type="entry name" value="Tryp_SPc"/>
    <property type="match status" value="1"/>
</dbReference>
<evidence type="ECO:0000313" key="12">
    <source>
        <dbReference type="Proteomes" id="UP001152562"/>
    </source>
</evidence>
<feature type="domain" description="Peptidase S1" evidence="10">
    <location>
        <begin position="24"/>
        <end position="263"/>
    </location>
</feature>
<dbReference type="GO" id="GO:0005576">
    <property type="term" value="C:extracellular region"/>
    <property type="evidence" value="ECO:0007669"/>
    <property type="project" value="UniProtKB-SubCell"/>
</dbReference>
<sequence>MMLPLLGVLSATALISNMDLSSRMAGGSTADYTPWIAMLSYGDVNSRFQCGASILTERHLLTAAHCVSAAYVNGSLTRSYMATVGTNIRDGSGQNYSIIGNHTHPNYAMNQVKNDLGILITNTSIIFSLLVEQVTLNFNTVSEGVYVVIYGYGSSGLKNPLSRELEELEMFTVNSSYCFEETQRVAKEKLGFSPPHVYPEAEICAFKGFGKGTCKGDSGSPLVCSDSYQQVGITSWGIPCALGAPDIFTRLSSYKEWILSVLDEMGYKDELKHTTDNCSSIYDYLN</sequence>
<dbReference type="PANTHER" id="PTHR24256">
    <property type="entry name" value="TRYPTASE-RELATED"/>
    <property type="match status" value="1"/>
</dbReference>
<dbReference type="GO" id="GO:0090729">
    <property type="term" value="F:toxin activity"/>
    <property type="evidence" value="ECO:0007669"/>
    <property type="project" value="UniProtKB-KW"/>
</dbReference>
<dbReference type="Pfam" id="PF00089">
    <property type="entry name" value="Trypsin"/>
    <property type="match status" value="1"/>
</dbReference>
<dbReference type="PROSITE" id="PS50240">
    <property type="entry name" value="TRYPSIN_DOM"/>
    <property type="match status" value="1"/>
</dbReference>
<dbReference type="PRINTS" id="PR00722">
    <property type="entry name" value="CHYMOTRYPSIN"/>
</dbReference>
<keyword evidence="4" id="KW-1199">Hemostasis impairing toxin</keyword>
<comment type="similarity">
    <text evidence="5">Belongs to the peptidase S1 family. CLIP subfamily.</text>
</comment>
<dbReference type="PROSITE" id="PS00135">
    <property type="entry name" value="TRYPSIN_SER"/>
    <property type="match status" value="1"/>
</dbReference>
<keyword evidence="8" id="KW-0720">Serine protease</keyword>
<evidence type="ECO:0000256" key="9">
    <source>
        <dbReference type="SAM" id="SignalP"/>
    </source>
</evidence>
<keyword evidence="8" id="KW-0645">Protease</keyword>
<comment type="caution">
    <text evidence="11">The sequence shown here is derived from an EMBL/GenBank/DDBJ whole genome shotgun (WGS) entry which is preliminary data.</text>
</comment>
<evidence type="ECO:0000256" key="6">
    <source>
        <dbReference type="ARBA" id="ARBA00055534"/>
    </source>
</evidence>
<dbReference type="AlphaFoldDB" id="A0A9P0T4B6"/>
<dbReference type="SMART" id="SM00020">
    <property type="entry name" value="Tryp_SPc"/>
    <property type="match status" value="1"/>
</dbReference>
<protein>
    <recommendedName>
        <fullName evidence="10">Peptidase S1 domain-containing protein</fullName>
    </recommendedName>
</protein>
<feature type="signal peptide" evidence="9">
    <location>
        <begin position="1"/>
        <end position="17"/>
    </location>
</feature>
<dbReference type="InterPro" id="IPR001314">
    <property type="entry name" value="Peptidase_S1A"/>
</dbReference>
<dbReference type="Proteomes" id="UP001152562">
    <property type="component" value="Unassembled WGS sequence"/>
</dbReference>
<evidence type="ECO:0000256" key="4">
    <source>
        <dbReference type="ARBA" id="ARBA00023240"/>
    </source>
</evidence>
<evidence type="ECO:0000256" key="5">
    <source>
        <dbReference type="ARBA" id="ARBA00024195"/>
    </source>
</evidence>
<dbReference type="GO" id="GO:0004252">
    <property type="term" value="F:serine-type endopeptidase activity"/>
    <property type="evidence" value="ECO:0007669"/>
    <property type="project" value="InterPro"/>
</dbReference>
<evidence type="ECO:0000256" key="1">
    <source>
        <dbReference type="ARBA" id="ARBA00004239"/>
    </source>
</evidence>
<evidence type="ECO:0000256" key="8">
    <source>
        <dbReference type="RuleBase" id="RU363034"/>
    </source>
</evidence>
<feature type="chain" id="PRO_5040458148" description="Peptidase S1 domain-containing protein" evidence="9">
    <location>
        <begin position="18"/>
        <end position="286"/>
    </location>
</feature>
<evidence type="ECO:0000256" key="2">
    <source>
        <dbReference type="ARBA" id="ARBA00022656"/>
    </source>
</evidence>
<keyword evidence="2" id="KW-0800">Toxin</keyword>
<dbReference type="InterPro" id="IPR033116">
    <property type="entry name" value="TRYPSIN_SER"/>
</dbReference>
<dbReference type="EMBL" id="CALOZG010000003">
    <property type="protein sequence ID" value="CAH4008787.1"/>
    <property type="molecule type" value="Genomic_DNA"/>
</dbReference>
<dbReference type="InterPro" id="IPR051487">
    <property type="entry name" value="Ser/Thr_Proteases_Immune/Dev"/>
</dbReference>
<reference evidence="11" key="1">
    <citation type="submission" date="2022-05" db="EMBL/GenBank/DDBJ databases">
        <authorList>
            <person name="Okamura Y."/>
        </authorList>
    </citation>
    <scope>NUCLEOTIDE SEQUENCE</scope>
</reference>
<accession>A0A9P0T4B6</accession>
<evidence type="ECO:0000256" key="7">
    <source>
        <dbReference type="ARBA" id="ARBA00084094"/>
    </source>
</evidence>
<evidence type="ECO:0000259" key="10">
    <source>
        <dbReference type="PROSITE" id="PS50240"/>
    </source>
</evidence>
<keyword evidence="9" id="KW-0732">Signal</keyword>
<proteinExistence type="inferred from homology"/>
<dbReference type="SUPFAM" id="SSF50494">
    <property type="entry name" value="Trypsin-like serine proteases"/>
    <property type="match status" value="1"/>
</dbReference>
<evidence type="ECO:0000313" key="11">
    <source>
        <dbReference type="EMBL" id="CAH4008787.1"/>
    </source>
</evidence>
<name>A0A9P0T4B6_PIEBR</name>
<dbReference type="InterPro" id="IPR009003">
    <property type="entry name" value="Peptidase_S1_PA"/>
</dbReference>
<evidence type="ECO:0000256" key="3">
    <source>
        <dbReference type="ARBA" id="ARBA00023157"/>
    </source>
</evidence>
<dbReference type="InterPro" id="IPR001254">
    <property type="entry name" value="Trypsin_dom"/>
</dbReference>
<dbReference type="InterPro" id="IPR018114">
    <property type="entry name" value="TRYPSIN_HIS"/>
</dbReference>
<dbReference type="FunFam" id="2.40.10.10:FF:000068">
    <property type="entry name" value="transmembrane protease serine 2"/>
    <property type="match status" value="1"/>
</dbReference>
<dbReference type="Gene3D" id="2.40.10.10">
    <property type="entry name" value="Trypsin-like serine proteases"/>
    <property type="match status" value="1"/>
</dbReference>
<keyword evidence="3" id="KW-1015">Disulfide bond</keyword>
<keyword evidence="12" id="KW-1185">Reference proteome</keyword>
<dbReference type="PROSITE" id="PS00134">
    <property type="entry name" value="TRYPSIN_HIS"/>
    <property type="match status" value="1"/>
</dbReference>
<keyword evidence="8" id="KW-0378">Hydrolase</keyword>